<dbReference type="Proteomes" id="UP001551675">
    <property type="component" value="Unassembled WGS sequence"/>
</dbReference>
<reference evidence="2 3" key="1">
    <citation type="submission" date="2024-06" db="EMBL/GenBank/DDBJ databases">
        <title>The Natural Products Discovery Center: Release of the First 8490 Sequenced Strains for Exploring Actinobacteria Biosynthetic Diversity.</title>
        <authorList>
            <person name="Kalkreuter E."/>
            <person name="Kautsar S.A."/>
            <person name="Yang D."/>
            <person name="Bader C.D."/>
            <person name="Teijaro C.N."/>
            <person name="Fluegel L."/>
            <person name="Davis C.M."/>
            <person name="Simpson J.R."/>
            <person name="Lauterbach L."/>
            <person name="Steele A.D."/>
            <person name="Gui C."/>
            <person name="Meng S."/>
            <person name="Li G."/>
            <person name="Viehrig K."/>
            <person name="Ye F."/>
            <person name="Su P."/>
            <person name="Kiefer A.F."/>
            <person name="Nichols A."/>
            <person name="Cepeda A.J."/>
            <person name="Yan W."/>
            <person name="Fan B."/>
            <person name="Jiang Y."/>
            <person name="Adhikari A."/>
            <person name="Zheng C.-J."/>
            <person name="Schuster L."/>
            <person name="Cowan T.M."/>
            <person name="Smanski M.J."/>
            <person name="Chevrette M.G."/>
            <person name="De Carvalho L.P.S."/>
            <person name="Shen B."/>
        </authorList>
    </citation>
    <scope>NUCLEOTIDE SEQUENCE [LARGE SCALE GENOMIC DNA]</scope>
    <source>
        <strain evidence="2 3">NPDC050100</strain>
    </source>
</reference>
<feature type="transmembrane region" description="Helical" evidence="1">
    <location>
        <begin position="89"/>
        <end position="113"/>
    </location>
</feature>
<evidence type="ECO:0008006" key="4">
    <source>
        <dbReference type="Google" id="ProtNLM"/>
    </source>
</evidence>
<feature type="transmembrane region" description="Helical" evidence="1">
    <location>
        <begin position="364"/>
        <end position="385"/>
    </location>
</feature>
<feature type="transmembrane region" description="Helical" evidence="1">
    <location>
        <begin position="397"/>
        <end position="414"/>
    </location>
</feature>
<protein>
    <recommendedName>
        <fullName evidence="4">DUF2207 domain-containing protein</fullName>
    </recommendedName>
</protein>
<dbReference type="EMBL" id="JBFALK010000003">
    <property type="protein sequence ID" value="MEV0968583.1"/>
    <property type="molecule type" value="Genomic_DNA"/>
</dbReference>
<sequence>MPEEAVETRPATVGLSVPPEPALSLGWQPFRWAGALRAHHGLLVDHALALKLRALSPYLDDLDAAARRRVRESVEAGVRRAQRLEQVQTVIESLTPALLGWTVALATLTATAWPPAGPWYGYLAAPVAAVVAAALTWLAMMWGEQRRSRWGRWLATLLMVSVIALCFAALFPPRVPDWLVRPLRGAGAASASLVGTYFLVLMGEWLTRAGIWRRKDRAFPVESLLDNLAWLIRETAAVSAEPGLYAATPVVGTVSLSVETRRWFVRQLDYIAGVYQTCAPRALRTGAPAVDAVILDQIRRTGSAIRRDQVDFFYGRRSVAELGETLFDVLRRLALDGGLFDEAADRPGAESPPSSSRWAGFRTLLRFLLACAPGVVIILVGFWAYATKVLGEEMAGVVITGGGTLILAFLQPRLSAGPRTARSRSEQSGPLHRR</sequence>
<gene>
    <name evidence="2" type="ORF">AB0I59_08115</name>
</gene>
<evidence type="ECO:0000313" key="2">
    <source>
        <dbReference type="EMBL" id="MEV0968583.1"/>
    </source>
</evidence>
<feature type="transmembrane region" description="Helical" evidence="1">
    <location>
        <begin position="119"/>
        <end position="141"/>
    </location>
</feature>
<comment type="caution">
    <text evidence="2">The sequence shown here is derived from an EMBL/GenBank/DDBJ whole genome shotgun (WGS) entry which is preliminary data.</text>
</comment>
<proteinExistence type="predicted"/>
<evidence type="ECO:0000256" key="1">
    <source>
        <dbReference type="SAM" id="Phobius"/>
    </source>
</evidence>
<keyword evidence="1" id="KW-1133">Transmembrane helix</keyword>
<organism evidence="2 3">
    <name type="scientific">Microtetraspora glauca</name>
    <dbReference type="NCBI Taxonomy" id="1996"/>
    <lineage>
        <taxon>Bacteria</taxon>
        <taxon>Bacillati</taxon>
        <taxon>Actinomycetota</taxon>
        <taxon>Actinomycetes</taxon>
        <taxon>Streptosporangiales</taxon>
        <taxon>Streptosporangiaceae</taxon>
        <taxon>Microtetraspora</taxon>
    </lineage>
</organism>
<keyword evidence="1" id="KW-0812">Transmembrane</keyword>
<keyword evidence="1" id="KW-0472">Membrane</keyword>
<accession>A0ABV3GAC8</accession>
<dbReference type="RefSeq" id="WP_061252380.1">
    <property type="nucleotide sequence ID" value="NZ_JBFALK010000003.1"/>
</dbReference>
<evidence type="ECO:0000313" key="3">
    <source>
        <dbReference type="Proteomes" id="UP001551675"/>
    </source>
</evidence>
<name>A0ABV3GAC8_MICGL</name>
<keyword evidence="3" id="KW-1185">Reference proteome</keyword>
<feature type="transmembrane region" description="Helical" evidence="1">
    <location>
        <begin position="153"/>
        <end position="171"/>
    </location>
</feature>
<feature type="transmembrane region" description="Helical" evidence="1">
    <location>
        <begin position="183"/>
        <end position="207"/>
    </location>
</feature>